<reference evidence="8 9" key="1">
    <citation type="submission" date="2011-08" db="EMBL/GenBank/DDBJ databases">
        <title>The Genome Sequence of Selenomonas noxia F0398.</title>
        <authorList>
            <consortium name="The Broad Institute Genome Sequencing Platform"/>
            <person name="Earl A."/>
            <person name="Ward D."/>
            <person name="Feldgarden M."/>
            <person name="Gevers D."/>
            <person name="Izard J."/>
            <person name="Ganesan A."/>
            <person name="Blanton J.M."/>
            <person name="Baranova O.V."/>
            <person name="Tanner A.C."/>
            <person name="Dewhirst F.E."/>
            <person name="Young S.K."/>
            <person name="Zeng Q."/>
            <person name="Gargeya S."/>
            <person name="Fitzgerald M."/>
            <person name="Haas B."/>
            <person name="Abouelleil A."/>
            <person name="Alvarado L."/>
            <person name="Arachchi H.M."/>
            <person name="Berlin A."/>
            <person name="Brown A."/>
            <person name="Chapman S.B."/>
            <person name="Chen Z."/>
            <person name="Dunbar C."/>
            <person name="Freedman E."/>
            <person name="Gearin G."/>
            <person name="Gellesch M."/>
            <person name="Goldberg J."/>
            <person name="Griggs A."/>
            <person name="Gujja S."/>
            <person name="Heiman D."/>
            <person name="Howarth C."/>
            <person name="Larson L."/>
            <person name="Lui A."/>
            <person name="MacDonald P.J.P."/>
            <person name="Montmayeur A."/>
            <person name="Murphy C."/>
            <person name="Neiman D."/>
            <person name="Pearson M."/>
            <person name="Priest M."/>
            <person name="Roberts A."/>
            <person name="Saif S."/>
            <person name="Shea T."/>
            <person name="Shenoy N."/>
            <person name="Sisk P."/>
            <person name="Stolte C."/>
            <person name="Sykes S."/>
            <person name="Wortman J."/>
            <person name="Nusbaum C."/>
            <person name="Birren B."/>
        </authorList>
    </citation>
    <scope>NUCLEOTIDE SEQUENCE [LARGE SCALE GENOMIC DNA]</scope>
    <source>
        <strain evidence="8 9">F0398</strain>
    </source>
</reference>
<evidence type="ECO:0000313" key="9">
    <source>
        <dbReference type="Proteomes" id="UP000003175"/>
    </source>
</evidence>
<dbReference type="InterPro" id="IPR027596">
    <property type="entry name" value="AmmeMemoSam_rS"/>
</dbReference>
<evidence type="ECO:0000256" key="1">
    <source>
        <dbReference type="ARBA" id="ARBA00001966"/>
    </source>
</evidence>
<accession>A0ABP2MQ45</accession>
<evidence type="ECO:0000256" key="4">
    <source>
        <dbReference type="ARBA" id="ARBA00022723"/>
    </source>
</evidence>
<evidence type="ECO:0000256" key="3">
    <source>
        <dbReference type="ARBA" id="ARBA00022691"/>
    </source>
</evidence>
<dbReference type="InterPro" id="IPR007197">
    <property type="entry name" value="rSAM"/>
</dbReference>
<comment type="cofactor">
    <cofactor evidence="1">
        <name>[4Fe-4S] cluster</name>
        <dbReference type="ChEBI" id="CHEBI:49883"/>
    </cofactor>
</comment>
<dbReference type="SFLD" id="SFLDS00029">
    <property type="entry name" value="Radical_SAM"/>
    <property type="match status" value="1"/>
</dbReference>
<evidence type="ECO:0000256" key="2">
    <source>
        <dbReference type="ARBA" id="ARBA00022485"/>
    </source>
</evidence>
<gene>
    <name evidence="8" type="ORF">HMPREF9432_01237</name>
</gene>
<dbReference type="Pfam" id="PF04055">
    <property type="entry name" value="Radical_SAM"/>
    <property type="match status" value="1"/>
</dbReference>
<evidence type="ECO:0000256" key="6">
    <source>
        <dbReference type="ARBA" id="ARBA00023014"/>
    </source>
</evidence>
<keyword evidence="3" id="KW-0949">S-adenosyl-L-methionine</keyword>
<dbReference type="InterPro" id="IPR058240">
    <property type="entry name" value="rSAM_sf"/>
</dbReference>
<evidence type="ECO:0000259" key="7">
    <source>
        <dbReference type="PROSITE" id="PS51918"/>
    </source>
</evidence>
<dbReference type="InterPro" id="IPR034457">
    <property type="entry name" value="Organic_radical-activating"/>
</dbReference>
<comment type="caution">
    <text evidence="8">The sequence shown here is derived from an EMBL/GenBank/DDBJ whole genome shotgun (WGS) entry which is preliminary data.</text>
</comment>
<dbReference type="PANTHER" id="PTHR30352">
    <property type="entry name" value="PYRUVATE FORMATE-LYASE-ACTIVATING ENZYME"/>
    <property type="match status" value="1"/>
</dbReference>
<dbReference type="InterPro" id="IPR013785">
    <property type="entry name" value="Aldolase_TIM"/>
</dbReference>
<dbReference type="SUPFAM" id="SSF102114">
    <property type="entry name" value="Radical SAM enzymes"/>
    <property type="match status" value="1"/>
</dbReference>
<dbReference type="PANTHER" id="PTHR30352:SF5">
    <property type="entry name" value="PYRUVATE FORMATE-LYASE 1-ACTIVATING ENZYME"/>
    <property type="match status" value="1"/>
</dbReference>
<dbReference type="NCBIfam" id="TIGR04337">
    <property type="entry name" value="AmmeMemoSam_rS"/>
    <property type="match status" value="1"/>
</dbReference>
<dbReference type="InterPro" id="IPR016431">
    <property type="entry name" value="Pyrv-formate_lyase-activ_prd"/>
</dbReference>
<keyword evidence="5" id="KW-0408">Iron</keyword>
<sequence length="312" mass="33835">MRRSASGALPSNGTAEMSAAAAYRDDSAQISLRSGDDRAVCGLCPHACRLRPGETGFCRTRENRAGTIRPLNYGRFTSLALDPIEKKPLYHFHPGSFILSVGSFGCNLACPFCQNASIATADASAATEDISPARLAALAGELSRRTPGNIGVAFTYNEPLLSFEYIMDAAPLLHAANLAVVLVTNGTICAEPRARLLPHVDAMNIDLKGWQEEFYRWVGGDLGTVRETIEHAVAHGVHVEVTTLIIPGRNDSAADMDAAARWLASLSPEIPLHISRYFPRHRVSTPPTPIALIDRLAEIARRHLRHVHRGNC</sequence>
<proteinExistence type="predicted"/>
<evidence type="ECO:0000313" key="8">
    <source>
        <dbReference type="EMBL" id="EHG24787.1"/>
    </source>
</evidence>
<organism evidence="8 9">
    <name type="scientific">Selenomonas noxia F0398</name>
    <dbReference type="NCBI Taxonomy" id="702437"/>
    <lineage>
        <taxon>Bacteria</taxon>
        <taxon>Bacillati</taxon>
        <taxon>Bacillota</taxon>
        <taxon>Negativicutes</taxon>
        <taxon>Selenomonadales</taxon>
        <taxon>Selenomonadaceae</taxon>
        <taxon>Selenomonas</taxon>
    </lineage>
</organism>
<name>A0ABP2MQ45_9FIRM</name>
<dbReference type="SFLD" id="SFLDG01101">
    <property type="entry name" value="Uncharacterised_Radical_SAM_Su"/>
    <property type="match status" value="1"/>
</dbReference>
<dbReference type="EMBL" id="ADGH01000010">
    <property type="protein sequence ID" value="EHG24787.1"/>
    <property type="molecule type" value="Genomic_DNA"/>
</dbReference>
<feature type="domain" description="Radical SAM core" evidence="7">
    <location>
        <begin position="91"/>
        <end position="309"/>
    </location>
</feature>
<dbReference type="CDD" id="cd01335">
    <property type="entry name" value="Radical_SAM"/>
    <property type="match status" value="1"/>
</dbReference>
<dbReference type="PIRSF" id="PIRSF004869">
    <property type="entry name" value="PflX_prd"/>
    <property type="match status" value="1"/>
</dbReference>
<dbReference type="Gene3D" id="3.20.20.70">
    <property type="entry name" value="Aldolase class I"/>
    <property type="match status" value="1"/>
</dbReference>
<keyword evidence="2" id="KW-0004">4Fe-4S</keyword>
<keyword evidence="4" id="KW-0479">Metal-binding</keyword>
<evidence type="ECO:0000256" key="5">
    <source>
        <dbReference type="ARBA" id="ARBA00023004"/>
    </source>
</evidence>
<dbReference type="PROSITE" id="PS51918">
    <property type="entry name" value="RADICAL_SAM"/>
    <property type="match status" value="1"/>
</dbReference>
<dbReference type="Proteomes" id="UP000003175">
    <property type="component" value="Unassembled WGS sequence"/>
</dbReference>
<protein>
    <recommendedName>
        <fullName evidence="7">Radical SAM core domain-containing protein</fullName>
    </recommendedName>
</protein>
<keyword evidence="6" id="KW-0411">Iron-sulfur</keyword>
<keyword evidence="9" id="KW-1185">Reference proteome</keyword>